<dbReference type="GO" id="GO:0005847">
    <property type="term" value="C:mRNA cleavage and polyadenylation specificity factor complex"/>
    <property type="evidence" value="ECO:0007669"/>
    <property type="project" value="TreeGrafter"/>
</dbReference>
<organism evidence="7 8">
    <name type="scientific">Phytophthora sojae (strain P6497)</name>
    <name type="common">Soybean stem and root rot agent</name>
    <name type="synonym">Phytophthora megasperma f. sp. glycines</name>
    <dbReference type="NCBI Taxonomy" id="1094619"/>
    <lineage>
        <taxon>Eukaryota</taxon>
        <taxon>Sar</taxon>
        <taxon>Stramenopiles</taxon>
        <taxon>Oomycota</taxon>
        <taxon>Peronosporomycetes</taxon>
        <taxon>Peronosporales</taxon>
        <taxon>Peronosporaceae</taxon>
        <taxon>Phytophthora</taxon>
    </lineage>
</organism>
<evidence type="ECO:0000256" key="4">
    <source>
        <dbReference type="SAM" id="MobiDB-lite"/>
    </source>
</evidence>
<dbReference type="SUPFAM" id="SSF48371">
    <property type="entry name" value="ARM repeat"/>
    <property type="match status" value="1"/>
</dbReference>
<feature type="compositionally biased region" description="Basic and acidic residues" evidence="4">
    <location>
        <begin position="1158"/>
        <end position="1177"/>
    </location>
</feature>
<evidence type="ECO:0000259" key="6">
    <source>
        <dbReference type="Pfam" id="PF12295"/>
    </source>
</evidence>
<keyword evidence="8" id="KW-1185">Reference proteome</keyword>
<evidence type="ECO:0000313" key="8">
    <source>
        <dbReference type="Proteomes" id="UP000002640"/>
    </source>
</evidence>
<dbReference type="GO" id="GO:0006397">
    <property type="term" value="P:mRNA processing"/>
    <property type="evidence" value="ECO:0007669"/>
    <property type="project" value="UniProtKB-KW"/>
</dbReference>
<dbReference type="Proteomes" id="UP000002640">
    <property type="component" value="Unassembled WGS sequence"/>
</dbReference>
<dbReference type="EMBL" id="JH159153">
    <property type="protein sequence ID" value="EGZ20738.1"/>
    <property type="molecule type" value="Genomic_DNA"/>
</dbReference>
<dbReference type="OMA" id="NVRYGIM"/>
<dbReference type="Pfam" id="PF12295">
    <property type="entry name" value="Symplekin_C"/>
    <property type="match status" value="1"/>
</dbReference>
<dbReference type="AlphaFoldDB" id="G4Z369"/>
<protein>
    <recommendedName>
        <fullName evidence="9">Symplekin C-terminal domain-containing protein</fullName>
    </recommendedName>
</protein>
<evidence type="ECO:0000256" key="3">
    <source>
        <dbReference type="ARBA" id="ARBA00023242"/>
    </source>
</evidence>
<dbReference type="InParanoid" id="G4Z369"/>
<dbReference type="GeneID" id="20663375"/>
<dbReference type="RefSeq" id="XP_009523455.1">
    <property type="nucleotide sequence ID" value="XM_009525160.1"/>
</dbReference>
<dbReference type="PANTHER" id="PTHR15245">
    <property type="entry name" value="SYMPLEKIN-RELATED"/>
    <property type="match status" value="1"/>
</dbReference>
<accession>G4Z369</accession>
<name>G4Z369_PHYSP</name>
<dbReference type="InterPro" id="IPR022075">
    <property type="entry name" value="Symplekin_C"/>
</dbReference>
<dbReference type="Gene3D" id="1.25.10.10">
    <property type="entry name" value="Leucine-rich Repeat Variant"/>
    <property type="match status" value="1"/>
</dbReference>
<proteinExistence type="predicted"/>
<dbReference type="SMR" id="G4Z369"/>
<dbReference type="KEGG" id="psoj:PHYSODRAFT_559007"/>
<reference evidence="7 8" key="1">
    <citation type="journal article" date="2006" name="Science">
        <title>Phytophthora genome sequences uncover evolutionary origins and mechanisms of pathogenesis.</title>
        <authorList>
            <person name="Tyler B.M."/>
            <person name="Tripathy S."/>
            <person name="Zhang X."/>
            <person name="Dehal P."/>
            <person name="Jiang R.H."/>
            <person name="Aerts A."/>
            <person name="Arredondo F.D."/>
            <person name="Baxter L."/>
            <person name="Bensasson D."/>
            <person name="Beynon J.L."/>
            <person name="Chapman J."/>
            <person name="Damasceno C.M."/>
            <person name="Dorrance A.E."/>
            <person name="Dou D."/>
            <person name="Dickerman A.W."/>
            <person name="Dubchak I.L."/>
            <person name="Garbelotto M."/>
            <person name="Gijzen M."/>
            <person name="Gordon S.G."/>
            <person name="Govers F."/>
            <person name="Grunwald N.J."/>
            <person name="Huang W."/>
            <person name="Ivors K.L."/>
            <person name="Jones R.W."/>
            <person name="Kamoun S."/>
            <person name="Krampis K."/>
            <person name="Lamour K.H."/>
            <person name="Lee M.K."/>
            <person name="McDonald W.H."/>
            <person name="Medina M."/>
            <person name="Meijer H.J."/>
            <person name="Nordberg E.K."/>
            <person name="Maclean D.J."/>
            <person name="Ospina-Giraldo M.D."/>
            <person name="Morris P.F."/>
            <person name="Phuntumart V."/>
            <person name="Putnam N.H."/>
            <person name="Rash S."/>
            <person name="Rose J.K."/>
            <person name="Sakihama Y."/>
            <person name="Salamov A.A."/>
            <person name="Savidor A."/>
            <person name="Scheuring C.F."/>
            <person name="Smith B.M."/>
            <person name="Sobral B.W."/>
            <person name="Terry A."/>
            <person name="Torto-Alalibo T.A."/>
            <person name="Win J."/>
            <person name="Xu Z."/>
            <person name="Zhang H."/>
            <person name="Grigoriev I.V."/>
            <person name="Rokhsar D.S."/>
            <person name="Boore J.L."/>
        </authorList>
    </citation>
    <scope>NUCLEOTIDE SEQUENCE [LARGE SCALE GENOMIC DNA]</scope>
    <source>
        <strain evidence="7 8">P6497</strain>
    </source>
</reference>
<evidence type="ECO:0000259" key="5">
    <source>
        <dbReference type="Pfam" id="PF11935"/>
    </source>
</evidence>
<feature type="domain" description="Symplekin C-terminal" evidence="6">
    <location>
        <begin position="931"/>
        <end position="1108"/>
    </location>
</feature>
<feature type="domain" description="Symplekin/Pta1 N-terminal" evidence="5">
    <location>
        <begin position="180"/>
        <end position="356"/>
    </location>
</feature>
<dbReference type="InterPro" id="IPR016024">
    <property type="entry name" value="ARM-type_fold"/>
</dbReference>
<evidence type="ECO:0008006" key="9">
    <source>
        <dbReference type="Google" id="ProtNLM"/>
    </source>
</evidence>
<dbReference type="STRING" id="1094619.G4Z369"/>
<dbReference type="Pfam" id="PF11935">
    <property type="entry name" value="SYMPK_PTA1_N"/>
    <property type="match status" value="1"/>
</dbReference>
<dbReference type="PANTHER" id="PTHR15245:SF20">
    <property type="entry name" value="SYMPLEKIN"/>
    <property type="match status" value="1"/>
</dbReference>
<dbReference type="InterPro" id="IPR021850">
    <property type="entry name" value="Symplekin/Pta1"/>
</dbReference>
<evidence type="ECO:0000256" key="1">
    <source>
        <dbReference type="ARBA" id="ARBA00004123"/>
    </source>
</evidence>
<keyword evidence="3" id="KW-0539">Nucleus</keyword>
<keyword evidence="2" id="KW-0507">mRNA processing</keyword>
<evidence type="ECO:0000313" key="7">
    <source>
        <dbReference type="EMBL" id="EGZ20738.1"/>
    </source>
</evidence>
<dbReference type="InterPro" id="IPR032460">
    <property type="entry name" value="Symplekin/Pta1_N"/>
</dbReference>
<comment type="subcellular location">
    <subcellularLocation>
        <location evidence="1">Nucleus</location>
    </subcellularLocation>
</comment>
<sequence>MDGAEREVAALLEQVQAAASNAEQTELFRHVQEIAQHRDPSGPERRVLRGALPMLGQLAQLRNAALVASILQFVAQEAAAAAAATEALDAACALLAGLYEVCHTVLLLGHSTEKNAVLALQLALGSLHASFQIVLRAEGADSHAGVEPRSAWDATMRCVEAAADVVANAPEAGGGNRSAMVWLRAWKLVESGVMLFSTAQDASVYRDPMRSNVQPNVCSLDRLGGSKQAILVKPQLEEFGVFLLQRLCGVIGGVADSKLTLARRELGVAVNSLSLLAAVRPQHMPHILPRLIALSTTAAAPGTEDAWLQKTLTANLVKLLSHPAAQAFADEVTDILIAVGASQRAFAAISKSKEQRRRYTSAPTEASLRRARIGKRTAAQSITERVENANAHAKRRRVISGSSAAPISREKVTHDGIVNMQAVEVANLVLENFASDMPTAPPNLMLELVPSALKTRMSALLAKLATPSSVQAIEKSAKRMRDPRIRRDPRLKAQNKEQPALVPIFDETAVEEVSDWISKNAATIAEPLVSVSEVNVVQVHLKSETAAWQHEMAIDALVRILENEYGVKIRGDEALREGVVCRLASSPWLLSTDENSKPVSESSNDSPKLPFVYQKILDFVLGDYPLDTATAATPAGTADYKIYRTAVNYFFDALQKKMDLSSSADKKLFGSLVAQLPRVPVEILRIVTSLFGEKTGIVLGITLLRDLTKERKACQAPCLLLLLRYTCHEDEHYRNSAIRCVANQLYGIGALKGDIEAFAIKLVNSLREPSTEDKGAWLKAQVERITLAEKDTSEELRAYADEVQGEAELSKALDSEPEILRRLELYLALCAKKPSLLTHLVATYAYASEAVRQVVFRAIEKLIKHLKQRGSVNVVAQLHGYEPNALGLVCHIIQILSIRGRPNETSSSATDELVQQILELYHGHEHIPDSISVLIPVLPSIRGETLFPLLPQLLSLPQARLSVAITRLLEAMPPQVVAPIDLLVALHHVDLKSEPTMQKKVISAINFCVEHRHAFPSDVLLHVCRVLVQEERISKLSLRTLILSVTAYPTLQHDMASLLEILIDRRVWEMEDALWKGFVKCSALIQPASFPLLLRKLPVPQLALLLKEEKELRVLLREFAFTAGPDGQPMDLSSDINALLEDPKEDVKQENATSVEEPAVKVESADSVDPVKVEPSE</sequence>
<dbReference type="InterPro" id="IPR011989">
    <property type="entry name" value="ARM-like"/>
</dbReference>
<evidence type="ECO:0000256" key="2">
    <source>
        <dbReference type="ARBA" id="ARBA00022664"/>
    </source>
</evidence>
<feature type="region of interest" description="Disordered" evidence="4">
    <location>
        <begin position="1143"/>
        <end position="1177"/>
    </location>
</feature>
<gene>
    <name evidence="7" type="ORF">PHYSODRAFT_559007</name>
</gene>